<dbReference type="NCBIfam" id="TIGR01509">
    <property type="entry name" value="HAD-SF-IA-v3"/>
    <property type="match status" value="1"/>
</dbReference>
<dbReference type="InterPro" id="IPR006439">
    <property type="entry name" value="HAD-SF_hydro_IA"/>
</dbReference>
<dbReference type="SUPFAM" id="SSF56784">
    <property type="entry name" value="HAD-like"/>
    <property type="match status" value="1"/>
</dbReference>
<dbReference type="CDD" id="cd02603">
    <property type="entry name" value="HAD_sEH-N_like"/>
    <property type="match status" value="1"/>
</dbReference>
<name>A0A3N1LNS0_9PROT</name>
<dbReference type="Proteomes" id="UP000278222">
    <property type="component" value="Unassembled WGS sequence"/>
</dbReference>
<dbReference type="Pfam" id="PF00702">
    <property type="entry name" value="Hydrolase"/>
    <property type="match status" value="1"/>
</dbReference>
<dbReference type="Gene3D" id="1.10.150.240">
    <property type="entry name" value="Putative phosphatase, domain 2"/>
    <property type="match status" value="1"/>
</dbReference>
<dbReference type="SFLD" id="SFLDG01129">
    <property type="entry name" value="C1.5:_HAD__Beta-PGM__Phosphata"/>
    <property type="match status" value="1"/>
</dbReference>
<dbReference type="EMBL" id="RJKX01000014">
    <property type="protein sequence ID" value="ROP90865.1"/>
    <property type="molecule type" value="Genomic_DNA"/>
</dbReference>
<sequence length="206" mass="22878">MAARPTTVVFDLGGVLIDWNPRHLYRKLFEREEAMERFLAEVCTGDWNVEQDRGRPFAEATALLVARHPQERAMIEAFHGRWIEMLNGPIHGTVAILEELDARGVPLYALTNWSAETWPLALPLFPFLGRFRGVLVSGQVGLIKPDAAIYRRLCADFAIEPADAVFIDDSARNVEGAAALGFHGHHFRGPEALRTWLAGLGLLPAA</sequence>
<proteinExistence type="predicted"/>
<evidence type="ECO:0000313" key="2">
    <source>
        <dbReference type="Proteomes" id="UP000278222"/>
    </source>
</evidence>
<dbReference type="OrthoDB" id="9807742at2"/>
<dbReference type="InterPro" id="IPR036412">
    <property type="entry name" value="HAD-like_sf"/>
</dbReference>
<reference evidence="1 2" key="1">
    <citation type="submission" date="2018-11" db="EMBL/GenBank/DDBJ databases">
        <title>Genomic Encyclopedia of Type Strains, Phase IV (KMG-IV): sequencing the most valuable type-strain genomes for metagenomic binning, comparative biology and taxonomic classification.</title>
        <authorList>
            <person name="Goeker M."/>
        </authorList>
    </citation>
    <scope>NUCLEOTIDE SEQUENCE [LARGE SCALE GENOMIC DNA]</scope>
    <source>
        <strain evidence="1 2">DSM 5900</strain>
    </source>
</reference>
<dbReference type="AlphaFoldDB" id="A0A3N1LNS0"/>
<dbReference type="PANTHER" id="PTHR43611">
    <property type="entry name" value="ALPHA-D-GLUCOSE 1-PHOSPHATE PHOSPHATASE"/>
    <property type="match status" value="1"/>
</dbReference>
<dbReference type="SFLD" id="SFLDS00003">
    <property type="entry name" value="Haloacid_Dehalogenase"/>
    <property type="match status" value="1"/>
</dbReference>
<accession>A0A3N1LNS0</accession>
<dbReference type="InterPro" id="IPR023198">
    <property type="entry name" value="PGP-like_dom2"/>
</dbReference>
<evidence type="ECO:0000313" key="1">
    <source>
        <dbReference type="EMBL" id="ROP90865.1"/>
    </source>
</evidence>
<protein>
    <submittedName>
        <fullName evidence="1">2-haloacid dehalogenase</fullName>
    </submittedName>
</protein>
<dbReference type="PANTHER" id="PTHR43611:SF3">
    <property type="entry name" value="FLAVIN MONONUCLEOTIDE HYDROLASE 1, CHLOROPLATIC"/>
    <property type="match status" value="1"/>
</dbReference>
<gene>
    <name evidence="1" type="ORF">EDC65_2725</name>
</gene>
<keyword evidence="2" id="KW-1185">Reference proteome</keyword>
<dbReference type="RefSeq" id="WP_123690310.1">
    <property type="nucleotide sequence ID" value="NZ_AP019700.1"/>
</dbReference>
<organism evidence="1 2">
    <name type="scientific">Stella humosa</name>
    <dbReference type="NCBI Taxonomy" id="94"/>
    <lineage>
        <taxon>Bacteria</taxon>
        <taxon>Pseudomonadati</taxon>
        <taxon>Pseudomonadota</taxon>
        <taxon>Alphaproteobacteria</taxon>
        <taxon>Rhodospirillales</taxon>
        <taxon>Stellaceae</taxon>
        <taxon>Stella</taxon>
    </lineage>
</organism>
<dbReference type="Gene3D" id="3.40.50.1000">
    <property type="entry name" value="HAD superfamily/HAD-like"/>
    <property type="match status" value="1"/>
</dbReference>
<dbReference type="PRINTS" id="PR00413">
    <property type="entry name" value="HADHALOGNASE"/>
</dbReference>
<dbReference type="InterPro" id="IPR023214">
    <property type="entry name" value="HAD_sf"/>
</dbReference>
<comment type="caution">
    <text evidence="1">The sequence shown here is derived from an EMBL/GenBank/DDBJ whole genome shotgun (WGS) entry which is preliminary data.</text>
</comment>